<proteinExistence type="inferred from homology"/>
<dbReference type="Gene3D" id="1.10.3720.10">
    <property type="entry name" value="MetI-like"/>
    <property type="match status" value="1"/>
</dbReference>
<dbReference type="Proteomes" id="UP000729290">
    <property type="component" value="Unassembled WGS sequence"/>
</dbReference>
<keyword evidence="8 9" id="KW-0472">Membrane</keyword>
<evidence type="ECO:0000256" key="5">
    <source>
        <dbReference type="ARBA" id="ARBA00022692"/>
    </source>
</evidence>
<evidence type="ECO:0000256" key="9">
    <source>
        <dbReference type="RuleBase" id="RU363032"/>
    </source>
</evidence>
<accession>A0ABS2GBF7</accession>
<keyword evidence="12" id="KW-1185">Reference proteome</keyword>
<evidence type="ECO:0000256" key="1">
    <source>
        <dbReference type="ARBA" id="ARBA00004651"/>
    </source>
</evidence>
<dbReference type="CDD" id="cd06261">
    <property type="entry name" value="TM_PBP2"/>
    <property type="match status" value="1"/>
</dbReference>
<organism evidence="11 12">
    <name type="scientific">Anaerotignum lactatifermentans</name>
    <dbReference type="NCBI Taxonomy" id="160404"/>
    <lineage>
        <taxon>Bacteria</taxon>
        <taxon>Bacillati</taxon>
        <taxon>Bacillota</taxon>
        <taxon>Clostridia</taxon>
        <taxon>Lachnospirales</taxon>
        <taxon>Anaerotignaceae</taxon>
        <taxon>Anaerotignum</taxon>
    </lineage>
</organism>
<evidence type="ECO:0000256" key="7">
    <source>
        <dbReference type="ARBA" id="ARBA00022989"/>
    </source>
</evidence>
<feature type="transmembrane region" description="Helical" evidence="9">
    <location>
        <begin position="12"/>
        <end position="39"/>
    </location>
</feature>
<dbReference type="InterPro" id="IPR035906">
    <property type="entry name" value="MetI-like_sf"/>
</dbReference>
<sequence>MVELFGKYHEHFLGGAYMALILSLITVFCGTILGTLAALGKMSRFKPLKWIVSAYIEIFRSTPLMVQVMIIYFGAAACGLKINVPFMKDFNSFFWGLLVLILNSSAYIAEIIRSGINAVDHGQVEAARSLGMSHALTLKMVVLPQALRNILPALMNEFVAIIKETSIVSLVGITELMFSAKDVISISYRTLEPYVITAILYFIMVFPLSKLVGYLERRLNASVTR</sequence>
<dbReference type="PROSITE" id="PS50928">
    <property type="entry name" value="ABC_TM1"/>
    <property type="match status" value="1"/>
</dbReference>
<protein>
    <submittedName>
        <fullName evidence="11">Amino acid ABC transporter permease</fullName>
    </submittedName>
</protein>
<dbReference type="NCBIfam" id="TIGR01726">
    <property type="entry name" value="HEQRo_perm_3TM"/>
    <property type="match status" value="1"/>
</dbReference>
<feature type="transmembrane region" description="Helical" evidence="9">
    <location>
        <begin position="90"/>
        <end position="109"/>
    </location>
</feature>
<keyword evidence="5 9" id="KW-0812">Transmembrane</keyword>
<feature type="transmembrane region" description="Helical" evidence="9">
    <location>
        <begin position="64"/>
        <end position="84"/>
    </location>
</feature>
<dbReference type="SUPFAM" id="SSF161098">
    <property type="entry name" value="MetI-like"/>
    <property type="match status" value="1"/>
</dbReference>
<comment type="subcellular location">
    <subcellularLocation>
        <location evidence="1 9">Cell membrane</location>
        <topology evidence="1 9">Multi-pass membrane protein</topology>
    </subcellularLocation>
</comment>
<evidence type="ECO:0000313" key="12">
    <source>
        <dbReference type="Proteomes" id="UP000729290"/>
    </source>
</evidence>
<evidence type="ECO:0000256" key="2">
    <source>
        <dbReference type="ARBA" id="ARBA00010072"/>
    </source>
</evidence>
<dbReference type="PANTHER" id="PTHR30614:SF20">
    <property type="entry name" value="GLUTAMINE TRANSPORT SYSTEM PERMEASE PROTEIN GLNP"/>
    <property type="match status" value="1"/>
</dbReference>
<keyword evidence="4" id="KW-1003">Cell membrane</keyword>
<dbReference type="InterPro" id="IPR000515">
    <property type="entry name" value="MetI-like"/>
</dbReference>
<dbReference type="PANTHER" id="PTHR30614">
    <property type="entry name" value="MEMBRANE COMPONENT OF AMINO ACID ABC TRANSPORTER"/>
    <property type="match status" value="1"/>
</dbReference>
<evidence type="ECO:0000256" key="8">
    <source>
        <dbReference type="ARBA" id="ARBA00023136"/>
    </source>
</evidence>
<dbReference type="InterPro" id="IPR043429">
    <property type="entry name" value="ArtM/GltK/GlnP/TcyL/YhdX-like"/>
</dbReference>
<dbReference type="EMBL" id="JACSNV010000023">
    <property type="protein sequence ID" value="MBM6878831.1"/>
    <property type="molecule type" value="Genomic_DNA"/>
</dbReference>
<evidence type="ECO:0000313" key="11">
    <source>
        <dbReference type="EMBL" id="MBM6878831.1"/>
    </source>
</evidence>
<evidence type="ECO:0000256" key="3">
    <source>
        <dbReference type="ARBA" id="ARBA00022448"/>
    </source>
</evidence>
<reference evidence="11 12" key="1">
    <citation type="journal article" date="2021" name="Sci. Rep.">
        <title>The distribution of antibiotic resistance genes in chicken gut microbiota commensals.</title>
        <authorList>
            <person name="Juricova H."/>
            <person name="Matiasovicova J."/>
            <person name="Kubasova T."/>
            <person name="Cejkova D."/>
            <person name="Rychlik I."/>
        </authorList>
    </citation>
    <scope>NUCLEOTIDE SEQUENCE [LARGE SCALE GENOMIC DNA]</scope>
    <source>
        <strain evidence="11 12">An431b</strain>
    </source>
</reference>
<evidence type="ECO:0000259" key="10">
    <source>
        <dbReference type="PROSITE" id="PS50928"/>
    </source>
</evidence>
<keyword evidence="7 9" id="KW-1133">Transmembrane helix</keyword>
<gene>
    <name evidence="11" type="ORF">H9X83_11820</name>
</gene>
<name>A0ABS2GBF7_9FIRM</name>
<evidence type="ECO:0000256" key="6">
    <source>
        <dbReference type="ARBA" id="ARBA00022970"/>
    </source>
</evidence>
<dbReference type="Pfam" id="PF00528">
    <property type="entry name" value="BPD_transp_1"/>
    <property type="match status" value="1"/>
</dbReference>
<comment type="similarity">
    <text evidence="2">Belongs to the binding-protein-dependent transport system permease family. HisMQ subfamily.</text>
</comment>
<evidence type="ECO:0000256" key="4">
    <source>
        <dbReference type="ARBA" id="ARBA00022475"/>
    </source>
</evidence>
<keyword evidence="3 9" id="KW-0813">Transport</keyword>
<comment type="caution">
    <text evidence="11">The sequence shown here is derived from an EMBL/GenBank/DDBJ whole genome shotgun (WGS) entry which is preliminary data.</text>
</comment>
<feature type="domain" description="ABC transmembrane type-1" evidence="10">
    <location>
        <begin position="16"/>
        <end position="212"/>
    </location>
</feature>
<dbReference type="InterPro" id="IPR010065">
    <property type="entry name" value="AA_ABC_transptr_permease_3TM"/>
</dbReference>
<feature type="transmembrane region" description="Helical" evidence="9">
    <location>
        <begin position="194"/>
        <end position="215"/>
    </location>
</feature>
<keyword evidence="6" id="KW-0029">Amino-acid transport</keyword>